<name>A0AAN9PQT9_CANGL</name>
<keyword evidence="2" id="KW-1185">Reference proteome</keyword>
<dbReference type="Proteomes" id="UP001367508">
    <property type="component" value="Unassembled WGS sequence"/>
</dbReference>
<evidence type="ECO:0000313" key="1">
    <source>
        <dbReference type="EMBL" id="KAK7306889.1"/>
    </source>
</evidence>
<organism evidence="1 2">
    <name type="scientific">Canavalia gladiata</name>
    <name type="common">Sword bean</name>
    <name type="synonym">Dolichos gladiatus</name>
    <dbReference type="NCBI Taxonomy" id="3824"/>
    <lineage>
        <taxon>Eukaryota</taxon>
        <taxon>Viridiplantae</taxon>
        <taxon>Streptophyta</taxon>
        <taxon>Embryophyta</taxon>
        <taxon>Tracheophyta</taxon>
        <taxon>Spermatophyta</taxon>
        <taxon>Magnoliopsida</taxon>
        <taxon>eudicotyledons</taxon>
        <taxon>Gunneridae</taxon>
        <taxon>Pentapetalae</taxon>
        <taxon>rosids</taxon>
        <taxon>fabids</taxon>
        <taxon>Fabales</taxon>
        <taxon>Fabaceae</taxon>
        <taxon>Papilionoideae</taxon>
        <taxon>50 kb inversion clade</taxon>
        <taxon>NPAAA clade</taxon>
        <taxon>indigoferoid/millettioid clade</taxon>
        <taxon>Phaseoleae</taxon>
        <taxon>Canavalia</taxon>
    </lineage>
</organism>
<reference evidence="1 2" key="1">
    <citation type="submission" date="2024-01" db="EMBL/GenBank/DDBJ databases">
        <title>The genomes of 5 underutilized Papilionoideae crops provide insights into root nodulation and disease resistanc.</title>
        <authorList>
            <person name="Jiang F."/>
        </authorList>
    </citation>
    <scope>NUCLEOTIDE SEQUENCE [LARGE SCALE GENOMIC DNA]</scope>
    <source>
        <strain evidence="1">LVBAO_FW01</strain>
        <tissue evidence="1">Leaves</tissue>
    </source>
</reference>
<proteinExistence type="predicted"/>
<sequence>MKRNCYLDLRFRPSGSTSPHDSMNEPLSINKRVVAIQHNRRHHTFDITELQARVIIWLASQERNGSTGASSAPSLSILQPRALLMHTPQGFSIKRSLRHFLQKRKKRSQSHISIATHNSKT</sequence>
<evidence type="ECO:0000313" key="2">
    <source>
        <dbReference type="Proteomes" id="UP001367508"/>
    </source>
</evidence>
<protein>
    <submittedName>
        <fullName evidence="1">Uncharacterized protein</fullName>
    </submittedName>
</protein>
<dbReference type="EMBL" id="JAYMYQ010000011">
    <property type="protein sequence ID" value="KAK7306889.1"/>
    <property type="molecule type" value="Genomic_DNA"/>
</dbReference>
<dbReference type="AlphaFoldDB" id="A0AAN9PQT9"/>
<comment type="caution">
    <text evidence="1">The sequence shown here is derived from an EMBL/GenBank/DDBJ whole genome shotgun (WGS) entry which is preliminary data.</text>
</comment>
<gene>
    <name evidence="1" type="ORF">VNO77_44849</name>
</gene>
<accession>A0AAN9PQT9</accession>